<dbReference type="AlphaFoldDB" id="A0A1Q2YLN8"/>
<feature type="region of interest" description="Disordered" evidence="9">
    <location>
        <begin position="55"/>
        <end position="80"/>
    </location>
</feature>
<keyword evidence="11" id="KW-1185">Reference proteome</keyword>
<evidence type="ECO:0000313" key="10">
    <source>
        <dbReference type="EMBL" id="GAV30401.1"/>
    </source>
</evidence>
<name>A0A1Q2YLN8_9ASCO</name>
<dbReference type="Proteomes" id="UP000186136">
    <property type="component" value="Unassembled WGS sequence"/>
</dbReference>
<dbReference type="GO" id="GO:0033617">
    <property type="term" value="P:mitochondrial respiratory chain complex IV assembly"/>
    <property type="evidence" value="ECO:0007669"/>
    <property type="project" value="InterPro"/>
</dbReference>
<dbReference type="EMBL" id="BDGI01000176">
    <property type="protein sequence ID" value="GAV30401.1"/>
    <property type="molecule type" value="Genomic_DNA"/>
</dbReference>
<organism evidence="10 11">
    <name type="scientific">Pichia membranifaciens</name>
    <dbReference type="NCBI Taxonomy" id="4926"/>
    <lineage>
        <taxon>Eukaryota</taxon>
        <taxon>Fungi</taxon>
        <taxon>Dikarya</taxon>
        <taxon>Ascomycota</taxon>
        <taxon>Saccharomycotina</taxon>
        <taxon>Pichiomycetes</taxon>
        <taxon>Pichiales</taxon>
        <taxon>Pichiaceae</taxon>
        <taxon>Pichia</taxon>
    </lineage>
</organism>
<dbReference type="GO" id="GO:0005743">
    <property type="term" value="C:mitochondrial inner membrane"/>
    <property type="evidence" value="ECO:0007669"/>
    <property type="project" value="TreeGrafter"/>
</dbReference>
<keyword evidence="7" id="KW-0472">Membrane</keyword>
<comment type="caution">
    <text evidence="10">The sequence shown here is derived from an EMBL/GenBank/DDBJ whole genome shotgun (WGS) entry which is preliminary data.</text>
</comment>
<dbReference type="InterPro" id="IPR018625">
    <property type="entry name" value="Pet100"/>
</dbReference>
<comment type="similarity">
    <text evidence="8">Belongs to the PET100 family.</text>
</comment>
<evidence type="ECO:0000256" key="5">
    <source>
        <dbReference type="ARBA" id="ARBA00022989"/>
    </source>
</evidence>
<keyword evidence="5" id="KW-1133">Transmembrane helix</keyword>
<keyword evidence="6" id="KW-0496">Mitochondrion</keyword>
<comment type="subcellular location">
    <subcellularLocation>
        <location evidence="1">Membrane</location>
        <topology evidence="1">Single-pass membrane protein</topology>
    </subcellularLocation>
    <subcellularLocation>
        <location evidence="2">Mitochondrion membrane</location>
    </subcellularLocation>
</comment>
<keyword evidence="3" id="KW-0812">Transmembrane</keyword>
<dbReference type="GO" id="GO:0051082">
    <property type="term" value="F:unfolded protein binding"/>
    <property type="evidence" value="ECO:0007669"/>
    <property type="project" value="TreeGrafter"/>
</dbReference>
<dbReference type="OrthoDB" id="18175at2759"/>
<accession>A0A1Q2YLN8</accession>
<gene>
    <name evidence="10" type="ORF">PMKS-003912</name>
</gene>
<feature type="region of interest" description="Disordered" evidence="9">
    <location>
        <begin position="95"/>
        <end position="146"/>
    </location>
</feature>
<feature type="compositionally biased region" description="Acidic residues" evidence="9">
    <location>
        <begin position="63"/>
        <end position="73"/>
    </location>
</feature>
<evidence type="ECO:0000256" key="8">
    <source>
        <dbReference type="ARBA" id="ARBA00038077"/>
    </source>
</evidence>
<dbReference type="PANTHER" id="PTHR33968">
    <property type="entry name" value="PROTEIN PET100 HOMOLOG, MITOCHONDRIAL"/>
    <property type="match status" value="1"/>
</dbReference>
<evidence type="ECO:0000256" key="3">
    <source>
        <dbReference type="ARBA" id="ARBA00022692"/>
    </source>
</evidence>
<evidence type="ECO:0000256" key="2">
    <source>
        <dbReference type="ARBA" id="ARBA00004325"/>
    </source>
</evidence>
<feature type="compositionally biased region" description="Acidic residues" evidence="9">
    <location>
        <begin position="104"/>
        <end position="137"/>
    </location>
</feature>
<keyword evidence="4" id="KW-0809">Transit peptide</keyword>
<sequence length="146" mass="16931">MYYVGIDTDRKFNVPGYWPDPDTLNKIPKEPHEIQAELARIRQAKIEKRRRLEEKAKLLGITPDDDDKDEAEASDSTQDAVEAVLATDEYIEEITAHKSAANGNEEENDDWWDDNFYDDDEEEEDEEDDDDVDDDVDMTDKDDTNI</sequence>
<protein>
    <submittedName>
        <fullName evidence="10">Uncharacterized protein</fullName>
    </submittedName>
</protein>
<evidence type="ECO:0000256" key="9">
    <source>
        <dbReference type="SAM" id="MobiDB-lite"/>
    </source>
</evidence>
<evidence type="ECO:0000256" key="6">
    <source>
        <dbReference type="ARBA" id="ARBA00023128"/>
    </source>
</evidence>
<proteinExistence type="inferred from homology"/>
<evidence type="ECO:0000256" key="1">
    <source>
        <dbReference type="ARBA" id="ARBA00004167"/>
    </source>
</evidence>
<evidence type="ECO:0000256" key="7">
    <source>
        <dbReference type="ARBA" id="ARBA00023136"/>
    </source>
</evidence>
<evidence type="ECO:0000256" key="4">
    <source>
        <dbReference type="ARBA" id="ARBA00022946"/>
    </source>
</evidence>
<dbReference type="PANTHER" id="PTHR33968:SF1">
    <property type="entry name" value="PROTEIN PET100 HOMOLOG, MITOCHONDRIAL"/>
    <property type="match status" value="1"/>
</dbReference>
<reference evidence="10 11" key="1">
    <citation type="submission" date="2016-08" db="EMBL/GenBank/DDBJ databases">
        <title>Whole genome shotgun sequence of Pichia membranifaciens KS47-1.</title>
        <authorList>
            <person name="Konishi M."/>
            <person name="Ishida M."/>
            <person name="Arakawa T."/>
            <person name="Kato Y."/>
            <person name="Horiuchi J."/>
        </authorList>
    </citation>
    <scope>NUCLEOTIDE SEQUENCE [LARGE SCALE GENOMIC DNA]</scope>
    <source>
        <strain evidence="10 11">KS47-1</strain>
    </source>
</reference>
<evidence type="ECO:0000313" key="11">
    <source>
        <dbReference type="Proteomes" id="UP000186136"/>
    </source>
</evidence>